<evidence type="ECO:0000256" key="2">
    <source>
        <dbReference type="SAM" id="MobiDB-lite"/>
    </source>
</evidence>
<feature type="region of interest" description="Disordered" evidence="2">
    <location>
        <begin position="180"/>
        <end position="206"/>
    </location>
</feature>
<evidence type="ECO:0000313" key="4">
    <source>
        <dbReference type="Proteomes" id="UP000473658"/>
    </source>
</evidence>
<dbReference type="Proteomes" id="UP000473658">
    <property type="component" value="Unassembled WGS sequence"/>
</dbReference>
<evidence type="ECO:0000256" key="1">
    <source>
        <dbReference type="SAM" id="Coils"/>
    </source>
</evidence>
<name>A0AA88EYY2_RHIRH</name>
<keyword evidence="1" id="KW-0175">Coiled coil</keyword>
<feature type="coiled-coil region" evidence="1">
    <location>
        <begin position="389"/>
        <end position="417"/>
    </location>
</feature>
<reference evidence="3 4" key="1">
    <citation type="submission" date="2018-08" db="EMBL/GenBank/DDBJ databases">
        <title>Crown Gall in kiwifruit.</title>
        <authorList>
            <person name="Visnovsky S.B."/>
            <person name="Pitman A.R."/>
        </authorList>
    </citation>
    <scope>NUCLEOTIDE SEQUENCE [LARGE SCALE GENOMIC DNA]</scope>
    <source>
        <strain evidence="3 4">SBV_302_78_2</strain>
    </source>
</reference>
<dbReference type="EMBL" id="QRFF01000004">
    <property type="protein sequence ID" value="KAA3500825.1"/>
    <property type="molecule type" value="Genomic_DNA"/>
</dbReference>
<comment type="caution">
    <text evidence="3">The sequence shown here is derived from an EMBL/GenBank/DDBJ whole genome shotgun (WGS) entry which is preliminary data.</text>
</comment>
<dbReference type="AlphaFoldDB" id="A0AA88EYY2"/>
<accession>A0AA88EYY2</accession>
<gene>
    <name evidence="3" type="ORF">DXM27_16610</name>
</gene>
<evidence type="ECO:0008006" key="5">
    <source>
        <dbReference type="Google" id="ProtNLM"/>
    </source>
</evidence>
<evidence type="ECO:0000313" key="3">
    <source>
        <dbReference type="EMBL" id="KAA3500825.1"/>
    </source>
</evidence>
<organism evidence="3 4">
    <name type="scientific">Rhizobium rhizogenes</name>
    <name type="common">Agrobacterium rhizogenes</name>
    <dbReference type="NCBI Taxonomy" id="359"/>
    <lineage>
        <taxon>Bacteria</taxon>
        <taxon>Pseudomonadati</taxon>
        <taxon>Pseudomonadota</taxon>
        <taxon>Alphaproteobacteria</taxon>
        <taxon>Hyphomicrobiales</taxon>
        <taxon>Rhizobiaceae</taxon>
        <taxon>Rhizobium/Agrobacterium group</taxon>
        <taxon>Rhizobium</taxon>
    </lineage>
</organism>
<sequence>MSFVVCGVDAKIQLTRRAVMQINEGTVAHQVLMRWFPYLDATEFKAVAYVIEHSLGRGRNFFRATTNQIVKGAGKNQPIGMTVRTFERVKKALRERSLLQTNVVEMSFTEFTLNLDWSPVQGIPSIADALEEYRKSANVTEPVCQIGNPVRTYNNQIHIPPSGTGSLCSPERVLRFHEKISSPEKESPPQIAPPPSRISTVSREEMKARAAETERRCLDARQRRAAKAKEQDSIGAYHRTYVNAWAETYPGVPCPTWTERDMHIVRSVLKSRLRENIQARHDFLNFIVRHWAQIRATQFGWMRHSSPPDLPKVSFFTSAKMIGRFLDAYADRRRFDQIEALPAEQQELERLVARGKTREQALIAVGERRALSKAKAQENEVKRFNGDMVRRAEANRARLMEERKQLLRERAQQVVAEEAGKAGERFAELGAFVLPLIDLPPIDFSRWS</sequence>
<proteinExistence type="predicted"/>
<protein>
    <recommendedName>
        <fullName evidence="5">Replication protein</fullName>
    </recommendedName>
</protein>